<proteinExistence type="predicted"/>
<evidence type="ECO:0000313" key="2">
    <source>
        <dbReference type="Proteomes" id="UP000728032"/>
    </source>
</evidence>
<dbReference type="EMBL" id="OC919204">
    <property type="protein sequence ID" value="CAD7650893.1"/>
    <property type="molecule type" value="Genomic_DNA"/>
</dbReference>
<name>A0A7R9M033_9ACAR</name>
<reference evidence="1" key="1">
    <citation type="submission" date="2020-11" db="EMBL/GenBank/DDBJ databases">
        <authorList>
            <person name="Tran Van P."/>
        </authorList>
    </citation>
    <scope>NUCLEOTIDE SEQUENCE</scope>
</reference>
<dbReference type="EMBL" id="CAJPVJ010004379">
    <property type="protein sequence ID" value="CAG2168555.1"/>
    <property type="molecule type" value="Genomic_DNA"/>
</dbReference>
<organism evidence="1">
    <name type="scientific">Oppiella nova</name>
    <dbReference type="NCBI Taxonomy" id="334625"/>
    <lineage>
        <taxon>Eukaryota</taxon>
        <taxon>Metazoa</taxon>
        <taxon>Ecdysozoa</taxon>
        <taxon>Arthropoda</taxon>
        <taxon>Chelicerata</taxon>
        <taxon>Arachnida</taxon>
        <taxon>Acari</taxon>
        <taxon>Acariformes</taxon>
        <taxon>Sarcoptiformes</taxon>
        <taxon>Oribatida</taxon>
        <taxon>Brachypylina</taxon>
        <taxon>Oppioidea</taxon>
        <taxon>Oppiidae</taxon>
        <taxon>Oppiella</taxon>
    </lineage>
</organism>
<evidence type="ECO:0000313" key="1">
    <source>
        <dbReference type="EMBL" id="CAD7650893.1"/>
    </source>
</evidence>
<protein>
    <submittedName>
        <fullName evidence="1">Uncharacterized protein</fullName>
    </submittedName>
</protein>
<sequence length="126" mass="14021">MNDGLNKVSTAHHNSTQMAKIISNKYLSKSSDTYPKQKAASMVDVSKNSELKLLKCDANGNHGIVRSQQKTSARLILKEISKPHHNVGEKVAQIFYTEKRENIIVVMSACSEACNGMCLSHRYVNQ</sequence>
<dbReference type="AlphaFoldDB" id="A0A7R9M033"/>
<dbReference type="Proteomes" id="UP000728032">
    <property type="component" value="Unassembled WGS sequence"/>
</dbReference>
<keyword evidence="2" id="KW-1185">Reference proteome</keyword>
<accession>A0A7R9M033</accession>
<gene>
    <name evidence="1" type="ORF">ONB1V03_LOCUS8043</name>
</gene>